<evidence type="ECO:0000256" key="5">
    <source>
        <dbReference type="ARBA" id="ARBA00023306"/>
    </source>
</evidence>
<keyword evidence="4" id="KW-0539">Nucleus</keyword>
<comment type="caution">
    <text evidence="8">The sequence shown here is derived from an EMBL/GenBank/DDBJ whole genome shotgun (WGS) entry which is preliminary data.</text>
</comment>
<dbReference type="Proteomes" id="UP001302745">
    <property type="component" value="Unassembled WGS sequence"/>
</dbReference>
<organism evidence="8 9">
    <name type="scientific">Chaetomidium leptoderma</name>
    <dbReference type="NCBI Taxonomy" id="669021"/>
    <lineage>
        <taxon>Eukaryota</taxon>
        <taxon>Fungi</taxon>
        <taxon>Dikarya</taxon>
        <taxon>Ascomycota</taxon>
        <taxon>Pezizomycotina</taxon>
        <taxon>Sordariomycetes</taxon>
        <taxon>Sordariomycetidae</taxon>
        <taxon>Sordariales</taxon>
        <taxon>Chaetomiaceae</taxon>
        <taxon>Chaetomidium</taxon>
    </lineage>
</organism>
<evidence type="ECO:0000256" key="1">
    <source>
        <dbReference type="ARBA" id="ARBA00004123"/>
    </source>
</evidence>
<dbReference type="AlphaFoldDB" id="A0AAN6VJ28"/>
<dbReference type="GO" id="GO:0006260">
    <property type="term" value="P:DNA replication"/>
    <property type="evidence" value="ECO:0007669"/>
    <property type="project" value="UniProtKB-KW"/>
</dbReference>
<keyword evidence="9" id="KW-1185">Reference proteome</keyword>
<accession>A0AAN6VJ28</accession>
<sequence>MSSQTTTPLHPRPQKLATTATPNPLPTLLQTPSGLALLELQGTINLPPNTSTSISSSPEAAAAAAAAIPIGRIHFEDYHSETEKAGGGEGNGDDWMKRVWMYVGEHQRLQGEVKKLPRAVAVLRKRAVAGAAAAGDAEMEDKEEREEGEGELEVVEIVRYKVVFSSRPEPVGSGAFGGGL</sequence>
<dbReference type="GO" id="GO:0031390">
    <property type="term" value="C:Ctf18 RFC-like complex"/>
    <property type="evidence" value="ECO:0007669"/>
    <property type="project" value="InterPro"/>
</dbReference>
<dbReference type="GO" id="GO:0007064">
    <property type="term" value="P:mitotic sister chromatid cohesion"/>
    <property type="evidence" value="ECO:0007669"/>
    <property type="project" value="InterPro"/>
</dbReference>
<evidence type="ECO:0000313" key="8">
    <source>
        <dbReference type="EMBL" id="KAK4152029.1"/>
    </source>
</evidence>
<proteinExistence type="inferred from homology"/>
<evidence type="ECO:0000256" key="2">
    <source>
        <dbReference type="ARBA" id="ARBA00022705"/>
    </source>
</evidence>
<dbReference type="PANTHER" id="PTHR28605">
    <property type="entry name" value="CTF8, CHROMOSOME TRANSMISSION FIDELITY FACTOR 8 HOMOLOG (S. CEREVISIAE)"/>
    <property type="match status" value="1"/>
</dbReference>
<dbReference type="EMBL" id="MU856990">
    <property type="protein sequence ID" value="KAK4152029.1"/>
    <property type="molecule type" value="Genomic_DNA"/>
</dbReference>
<comment type="subcellular location">
    <subcellularLocation>
        <location evidence="1">Nucleus</location>
    </subcellularLocation>
</comment>
<dbReference type="InterPro" id="IPR018607">
    <property type="entry name" value="Ctf8"/>
</dbReference>
<name>A0AAN6VJ28_9PEZI</name>
<protein>
    <submittedName>
        <fullName evidence="8">Chromosome transmission fidelity protein</fullName>
    </submittedName>
</protein>
<reference evidence="8" key="1">
    <citation type="journal article" date="2023" name="Mol. Phylogenet. Evol.">
        <title>Genome-scale phylogeny and comparative genomics of the fungal order Sordariales.</title>
        <authorList>
            <person name="Hensen N."/>
            <person name="Bonometti L."/>
            <person name="Westerberg I."/>
            <person name="Brannstrom I.O."/>
            <person name="Guillou S."/>
            <person name="Cros-Aarteil S."/>
            <person name="Calhoun S."/>
            <person name="Haridas S."/>
            <person name="Kuo A."/>
            <person name="Mondo S."/>
            <person name="Pangilinan J."/>
            <person name="Riley R."/>
            <person name="LaButti K."/>
            <person name="Andreopoulos B."/>
            <person name="Lipzen A."/>
            <person name="Chen C."/>
            <person name="Yan M."/>
            <person name="Daum C."/>
            <person name="Ng V."/>
            <person name="Clum A."/>
            <person name="Steindorff A."/>
            <person name="Ohm R.A."/>
            <person name="Martin F."/>
            <person name="Silar P."/>
            <person name="Natvig D.O."/>
            <person name="Lalanne C."/>
            <person name="Gautier V."/>
            <person name="Ament-Velasquez S.L."/>
            <person name="Kruys A."/>
            <person name="Hutchinson M.I."/>
            <person name="Powell A.J."/>
            <person name="Barry K."/>
            <person name="Miller A.N."/>
            <person name="Grigoriev I.V."/>
            <person name="Debuchy R."/>
            <person name="Gladieux P."/>
            <person name="Hiltunen Thoren M."/>
            <person name="Johannesson H."/>
        </authorList>
    </citation>
    <scope>NUCLEOTIDE SEQUENCE</scope>
    <source>
        <strain evidence="8">CBS 538.74</strain>
    </source>
</reference>
<keyword evidence="3" id="KW-0238">DNA-binding</keyword>
<comment type="similarity">
    <text evidence="6">Belongs to the CTF8 family.</text>
</comment>
<evidence type="ECO:0000256" key="4">
    <source>
        <dbReference type="ARBA" id="ARBA00023242"/>
    </source>
</evidence>
<dbReference type="Pfam" id="PF09696">
    <property type="entry name" value="Ctf8"/>
    <property type="match status" value="1"/>
</dbReference>
<keyword evidence="5" id="KW-0131">Cell cycle</keyword>
<evidence type="ECO:0000256" key="3">
    <source>
        <dbReference type="ARBA" id="ARBA00023125"/>
    </source>
</evidence>
<evidence type="ECO:0000256" key="6">
    <source>
        <dbReference type="ARBA" id="ARBA00038447"/>
    </source>
</evidence>
<reference evidence="8" key="2">
    <citation type="submission" date="2023-05" db="EMBL/GenBank/DDBJ databases">
        <authorList>
            <consortium name="Lawrence Berkeley National Laboratory"/>
            <person name="Steindorff A."/>
            <person name="Hensen N."/>
            <person name="Bonometti L."/>
            <person name="Westerberg I."/>
            <person name="Brannstrom I.O."/>
            <person name="Guillou S."/>
            <person name="Cros-Aarteil S."/>
            <person name="Calhoun S."/>
            <person name="Haridas S."/>
            <person name="Kuo A."/>
            <person name="Mondo S."/>
            <person name="Pangilinan J."/>
            <person name="Riley R."/>
            <person name="Labutti K."/>
            <person name="Andreopoulos B."/>
            <person name="Lipzen A."/>
            <person name="Chen C."/>
            <person name="Yanf M."/>
            <person name="Daum C."/>
            <person name="Ng V."/>
            <person name="Clum A."/>
            <person name="Ohm R."/>
            <person name="Martin F."/>
            <person name="Silar P."/>
            <person name="Natvig D."/>
            <person name="Lalanne C."/>
            <person name="Gautier V."/>
            <person name="Ament-Velasquez S.L."/>
            <person name="Kruys A."/>
            <person name="Hutchinson M.I."/>
            <person name="Powell A.J."/>
            <person name="Barry K."/>
            <person name="Miller A.N."/>
            <person name="Grigoriev I.V."/>
            <person name="Debuchy R."/>
            <person name="Gladieux P."/>
            <person name="Thoren M.H."/>
            <person name="Johannesson H."/>
        </authorList>
    </citation>
    <scope>NUCLEOTIDE SEQUENCE</scope>
    <source>
        <strain evidence="8">CBS 538.74</strain>
    </source>
</reference>
<feature type="compositionally biased region" description="Low complexity" evidence="7">
    <location>
        <begin position="16"/>
        <end position="27"/>
    </location>
</feature>
<evidence type="ECO:0000256" key="7">
    <source>
        <dbReference type="SAM" id="MobiDB-lite"/>
    </source>
</evidence>
<keyword evidence="2" id="KW-0235">DNA replication</keyword>
<evidence type="ECO:0000313" key="9">
    <source>
        <dbReference type="Proteomes" id="UP001302745"/>
    </source>
</evidence>
<dbReference type="GO" id="GO:0003677">
    <property type="term" value="F:DNA binding"/>
    <property type="evidence" value="ECO:0007669"/>
    <property type="project" value="UniProtKB-KW"/>
</dbReference>
<dbReference type="PANTHER" id="PTHR28605:SF1">
    <property type="entry name" value="CHROMOSOME TRANSMISSION FIDELITY FACTOR 8"/>
    <property type="match status" value="1"/>
</dbReference>
<feature type="region of interest" description="Disordered" evidence="7">
    <location>
        <begin position="1"/>
        <end position="27"/>
    </location>
</feature>
<gene>
    <name evidence="8" type="ORF">C8A00DRAFT_16631</name>
</gene>